<accession>A0A9Q5N815</accession>
<dbReference type="AlphaFoldDB" id="A0A9Q5N815"/>
<feature type="compositionally biased region" description="Basic and acidic residues" evidence="1">
    <location>
        <begin position="7"/>
        <end position="28"/>
    </location>
</feature>
<evidence type="ECO:0000256" key="1">
    <source>
        <dbReference type="SAM" id="MobiDB-lite"/>
    </source>
</evidence>
<gene>
    <name evidence="2" type="ORF">A7U60_g2517</name>
</gene>
<feature type="region of interest" description="Disordered" evidence="1">
    <location>
        <begin position="1"/>
        <end position="28"/>
    </location>
</feature>
<feature type="compositionally biased region" description="Basic and acidic residues" evidence="1">
    <location>
        <begin position="951"/>
        <end position="967"/>
    </location>
</feature>
<protein>
    <submittedName>
        <fullName evidence="2">Uncharacterized protein</fullName>
    </submittedName>
</protein>
<dbReference type="EMBL" id="LNZH02000137">
    <property type="protein sequence ID" value="OCB90285.1"/>
    <property type="molecule type" value="Genomic_DNA"/>
</dbReference>
<dbReference type="Proteomes" id="UP000757232">
    <property type="component" value="Unassembled WGS sequence"/>
</dbReference>
<reference evidence="2" key="1">
    <citation type="submission" date="2016-06" db="EMBL/GenBank/DDBJ databases">
        <title>Draft Genome sequence of the fungus Inonotus baumii.</title>
        <authorList>
            <person name="Zhu H."/>
            <person name="Lin W."/>
        </authorList>
    </citation>
    <scope>NUCLEOTIDE SEQUENCE</scope>
    <source>
        <strain evidence="2">821</strain>
    </source>
</reference>
<comment type="caution">
    <text evidence="2">The sequence shown here is derived from an EMBL/GenBank/DDBJ whole genome shotgun (WGS) entry which is preliminary data.</text>
</comment>
<name>A0A9Q5N815_SANBA</name>
<sequence length="992" mass="113458">METNDIEAQRNRTSDDGPVREGADTLRKRSCEGIDSVVVKSIKPTSMKRRRTSHKYNDSDSDLQMGPVCSGEFPGITYAHKHMSVSRVLEEIPERRRRCPECIRANMAQLSCACMLIQTSDIVHGPAIAEDCRKTTLQCMRNLASIPFKTPDYLHPRKLLSVPRSRILRKRASTRMVLAEITKPILTFSNPGQLQNAFNDYLLAISQLQNYGLAYRSMGWENLSISTNRTRNKDAEGILTSLDGVDVHLQKKRKEGLPSFINTLPAKLPDRKLNEYGFKPFDGPRQIFLCLIWIMTSRHGPCDTVRKIYHEHPIWMSPVFYWHTWGQGDQNYYGEPTAETLYASRQTQKAETLRDKENFESVIEYVHPYFDHLKEYLRVLRAAMYDYRQVIQELVRSRLSEISIYSSIVAEAVEHSYGEWWSGIMFDTALRHWDAHRKKTGWRDDGYDTDKAISFEAYEKGKLTSLPEYARVKESGELDRTCFNTCLNESSPMDFIRGRNTTFRLLKDKVSQYTSENPHGKRAVSVASASKTIIPDPVDFSEHFYPQRPPRRTRKPIRVVLAEITKPVTYFVNPRQLFAAVKDYISSIVELQGLGLMHRLIGLESLSIAANVTALKDRFDEEPVGILTSLDGVDVRPQKPTEGQYLPATMKVVVNTLPARLASPTFDSAAFDHRDGPRQILLCLMWIITTRRGPYNDECKFYSNSGSTMKKSSVYKWHLLAKENRDGDDNDIKVMRRKKFQIMCKTQEFEENVVNFIQPYFEEFKTHLRLLRTALYDEFESFAAGVIRSGKPGTFPKDRDNLMWWTKAMTSLALTVDREVMATHPEIEAPLTPRWEETNKCASFEPVERGNLPFCVKTEDGQGADTYCFDKCRNVVSPIGFVRGRNTVARPVNLITSSRHCSCVACTSVATLSKLATGNAALCDRTLDFIQGCYADAISMEIEHYCRRMESEGRGEETPVDQERKNLNEGSTDQRLQGVPLLKVSEEDALEW</sequence>
<evidence type="ECO:0000313" key="2">
    <source>
        <dbReference type="EMBL" id="OCB90285.1"/>
    </source>
</evidence>
<proteinExistence type="predicted"/>
<keyword evidence="3" id="KW-1185">Reference proteome</keyword>
<evidence type="ECO:0000313" key="3">
    <source>
        <dbReference type="Proteomes" id="UP000757232"/>
    </source>
</evidence>
<organism evidence="2 3">
    <name type="scientific">Sanghuangporus baumii</name>
    <name type="common">Phellinus baumii</name>
    <dbReference type="NCBI Taxonomy" id="108892"/>
    <lineage>
        <taxon>Eukaryota</taxon>
        <taxon>Fungi</taxon>
        <taxon>Dikarya</taxon>
        <taxon>Basidiomycota</taxon>
        <taxon>Agaricomycotina</taxon>
        <taxon>Agaricomycetes</taxon>
        <taxon>Hymenochaetales</taxon>
        <taxon>Hymenochaetaceae</taxon>
        <taxon>Sanghuangporus</taxon>
    </lineage>
</organism>
<feature type="region of interest" description="Disordered" evidence="1">
    <location>
        <begin position="951"/>
        <end position="978"/>
    </location>
</feature>